<evidence type="ECO:0000313" key="2">
    <source>
        <dbReference type="EMBL" id="VAW11221.1"/>
    </source>
</evidence>
<accession>A0A3B0SXP3</accession>
<name>A0A3B0SXP3_9ZZZZ</name>
<reference evidence="2" key="1">
    <citation type="submission" date="2018-06" db="EMBL/GenBank/DDBJ databases">
        <authorList>
            <person name="Zhirakovskaya E."/>
        </authorList>
    </citation>
    <scope>NUCLEOTIDE SEQUENCE</scope>
</reference>
<evidence type="ECO:0000256" key="1">
    <source>
        <dbReference type="SAM" id="Phobius"/>
    </source>
</evidence>
<protein>
    <submittedName>
        <fullName evidence="2">Uncharacterized protein</fullName>
    </submittedName>
</protein>
<feature type="transmembrane region" description="Helical" evidence="1">
    <location>
        <begin position="20"/>
        <end position="38"/>
    </location>
</feature>
<feature type="transmembrane region" description="Helical" evidence="1">
    <location>
        <begin position="50"/>
        <end position="75"/>
    </location>
</feature>
<organism evidence="2">
    <name type="scientific">hydrothermal vent metagenome</name>
    <dbReference type="NCBI Taxonomy" id="652676"/>
    <lineage>
        <taxon>unclassified sequences</taxon>
        <taxon>metagenomes</taxon>
        <taxon>ecological metagenomes</taxon>
    </lineage>
</organism>
<keyword evidence="1" id="KW-1133">Transmembrane helix</keyword>
<proteinExistence type="predicted"/>
<keyword evidence="1" id="KW-0812">Transmembrane</keyword>
<gene>
    <name evidence="2" type="ORF">MNBD_BACTEROID03-2550</name>
</gene>
<sequence>MFLSFFEKTNFLVTVFQSFTNLKFMPLAFNYICGYTVAEGRQDSCRHPLFVFLVVATTGFLCSSHFLAFLFLGLAHW</sequence>
<keyword evidence="1" id="KW-0472">Membrane</keyword>
<dbReference type="EMBL" id="UOEL01000055">
    <property type="protein sequence ID" value="VAW11221.1"/>
    <property type="molecule type" value="Genomic_DNA"/>
</dbReference>
<dbReference type="AlphaFoldDB" id="A0A3B0SXP3"/>